<evidence type="ECO:0000313" key="9">
    <source>
        <dbReference type="Proteomes" id="UP000238589"/>
    </source>
</evidence>
<feature type="transmembrane region" description="Helical" evidence="6">
    <location>
        <begin position="430"/>
        <end position="453"/>
    </location>
</feature>
<evidence type="ECO:0000256" key="1">
    <source>
        <dbReference type="ARBA" id="ARBA00004651"/>
    </source>
</evidence>
<evidence type="ECO:0000313" key="8">
    <source>
        <dbReference type="EMBL" id="PRD64406.1"/>
    </source>
</evidence>
<dbReference type="OrthoDB" id="5292592at2"/>
<feature type="transmembrane region" description="Helical" evidence="6">
    <location>
        <begin position="720"/>
        <end position="739"/>
    </location>
</feature>
<feature type="transmembrane region" description="Helical" evidence="6">
    <location>
        <begin position="315"/>
        <end position="340"/>
    </location>
</feature>
<keyword evidence="3 6" id="KW-0812">Transmembrane</keyword>
<feature type="transmembrane region" description="Helical" evidence="6">
    <location>
        <begin position="769"/>
        <end position="792"/>
    </location>
</feature>
<evidence type="ECO:0000256" key="4">
    <source>
        <dbReference type="ARBA" id="ARBA00022989"/>
    </source>
</evidence>
<feature type="transmembrane region" description="Helical" evidence="6">
    <location>
        <begin position="405"/>
        <end position="424"/>
    </location>
</feature>
<dbReference type="PANTHER" id="PTHR30287:SF1">
    <property type="entry name" value="INNER MEMBRANE PROTEIN"/>
    <property type="match status" value="1"/>
</dbReference>
<dbReference type="RefSeq" id="WP_105749294.1">
    <property type="nucleotide sequence ID" value="NZ_PVLQ01000070.1"/>
</dbReference>
<dbReference type="GO" id="GO:0005886">
    <property type="term" value="C:plasma membrane"/>
    <property type="evidence" value="ECO:0007669"/>
    <property type="project" value="UniProtKB-SubCell"/>
</dbReference>
<proteinExistence type="predicted"/>
<dbReference type="EMBL" id="PVLQ01000070">
    <property type="protein sequence ID" value="PRD64406.1"/>
    <property type="molecule type" value="Genomic_DNA"/>
</dbReference>
<evidence type="ECO:0000259" key="7">
    <source>
        <dbReference type="Pfam" id="PF02687"/>
    </source>
</evidence>
<evidence type="ECO:0000256" key="3">
    <source>
        <dbReference type="ARBA" id="ARBA00022692"/>
    </source>
</evidence>
<dbReference type="Pfam" id="PF02687">
    <property type="entry name" value="FtsX"/>
    <property type="match status" value="2"/>
</dbReference>
<feature type="domain" description="ABC3 transporter permease C-terminal" evidence="7">
    <location>
        <begin position="721"/>
        <end position="833"/>
    </location>
</feature>
<organism evidence="8 9">
    <name type="scientific">Malikia granosa</name>
    <dbReference type="NCBI Taxonomy" id="263067"/>
    <lineage>
        <taxon>Bacteria</taxon>
        <taxon>Pseudomonadati</taxon>
        <taxon>Pseudomonadota</taxon>
        <taxon>Betaproteobacteria</taxon>
        <taxon>Burkholderiales</taxon>
        <taxon>Comamonadaceae</taxon>
        <taxon>Malikia</taxon>
    </lineage>
</organism>
<dbReference type="InterPro" id="IPR003838">
    <property type="entry name" value="ABC3_permease_C"/>
</dbReference>
<sequence length="843" mass="90593">MKRKFSPSVWALAWRSLWRDWRAGELTLLLLAVTLAVAALTAVGFFADRLQGGFKRDAGALLGGDLVVRSDQPLPADFLQQAQQLGLQSTAHLSFPTMARAPDELGGAARLVALKAVTTGYPLRGELLLAEQAGAPGRPVQVQPEPGAVWVEPGLLESLGLQVGQPLLLGEHGLRIAAILLQEPDRGAGFMSFSPRVLMNQADLAATGLVQPASRISYRLALVGEAAALRDYRAWVEARLARDGLRGIGLESLESGRPEMQQTLERAEKFLNLVALLAALLSAVAVAMSARLYALRRLDDCALLRVLGLSQGLMARSYALAFGLAGLLAGLLGILLGYLAHHGFVWLLAELVQTSLPAPSAWPALFGLGVGLTLMLAFGLPPVLQLSQVPPLRVIRRELGAPKPASLAVLGLGALGFAGLLLLASRDLKLGLIAVGGFALALLLFAALAWLAVRLLRRLPRRIGTPSWLSLALQQWTARPGYAVVQVSALSVGLLALVLLVLLRTDLIASWRAATPADAPDRFVINIQPGQADAFQRELRQQGVARYDWYPMIRARLVTINGRPVSARDYSDERASRLVEREFNLSHSTERPAHNPLLAGRWQPDEADGISLESGLAETLGLKLGDRLGFDIAGLPRESVITSLRQVDWSSMRVNFFAIYPVAEVPGAPLSYISAFRAPERAGFDSALLRAFPNITLIDLSRTLAQLQQVLNQVIRAVEALFGFTLLAGLVVLFAAIAATRGEREREFAILRALGARSSLLRRVQRAELLGAGLLAGTLASLVALVVSWVLARQVFNLAWQPTPWVPLGGALAGGLLALAAGWWGLRGVLRTPVAQTLRRASD</sequence>
<accession>A0A2S9K1S6</accession>
<dbReference type="Proteomes" id="UP000238589">
    <property type="component" value="Unassembled WGS sequence"/>
</dbReference>
<feature type="domain" description="ABC3 transporter permease C-terminal" evidence="7">
    <location>
        <begin position="273"/>
        <end position="391"/>
    </location>
</feature>
<keyword evidence="4 6" id="KW-1133">Transmembrane helix</keyword>
<feature type="transmembrane region" description="Helical" evidence="6">
    <location>
        <begin position="804"/>
        <end position="826"/>
    </location>
</feature>
<keyword evidence="5 6" id="KW-0472">Membrane</keyword>
<comment type="caution">
    <text evidence="8">The sequence shown here is derived from an EMBL/GenBank/DDBJ whole genome shotgun (WGS) entry which is preliminary data.</text>
</comment>
<evidence type="ECO:0000256" key="5">
    <source>
        <dbReference type="ARBA" id="ARBA00023136"/>
    </source>
</evidence>
<feature type="transmembrane region" description="Helical" evidence="6">
    <location>
        <begin position="360"/>
        <end position="384"/>
    </location>
</feature>
<feature type="transmembrane region" description="Helical" evidence="6">
    <location>
        <begin position="270"/>
        <end position="294"/>
    </location>
</feature>
<protein>
    <submittedName>
        <fullName evidence="8">ABC transporter permease</fullName>
    </submittedName>
</protein>
<keyword evidence="2" id="KW-1003">Cell membrane</keyword>
<keyword evidence="9" id="KW-1185">Reference proteome</keyword>
<dbReference type="AlphaFoldDB" id="A0A2S9K1S6"/>
<comment type="subcellular location">
    <subcellularLocation>
        <location evidence="1">Cell membrane</location>
        <topology evidence="1">Multi-pass membrane protein</topology>
    </subcellularLocation>
</comment>
<dbReference type="PANTHER" id="PTHR30287">
    <property type="entry name" value="MEMBRANE COMPONENT OF PREDICTED ABC SUPERFAMILY METABOLITE UPTAKE TRANSPORTER"/>
    <property type="match status" value="1"/>
</dbReference>
<feature type="transmembrane region" description="Helical" evidence="6">
    <location>
        <begin position="482"/>
        <end position="503"/>
    </location>
</feature>
<evidence type="ECO:0000256" key="6">
    <source>
        <dbReference type="SAM" id="Phobius"/>
    </source>
</evidence>
<reference evidence="8 9" key="1">
    <citation type="submission" date="2018-03" db="EMBL/GenBank/DDBJ databases">
        <title>Comparative genomics illustrates the genes involved in a hyperalkaliphilic mechanisms of Serpentinomonas isolated from highly-alkaline calcium-rich serpentinized springs.</title>
        <authorList>
            <person name="Suzuki S."/>
            <person name="Ishii S."/>
            <person name="Walworth N."/>
            <person name="Bird L."/>
            <person name="Kuenen J.G."/>
            <person name="Nealson K.H."/>
        </authorList>
    </citation>
    <scope>NUCLEOTIDE SEQUENCE [LARGE SCALE GENOMIC DNA]</scope>
    <source>
        <strain evidence="8 9">P1</strain>
    </source>
</reference>
<dbReference type="InterPro" id="IPR038766">
    <property type="entry name" value="Membrane_comp_ABC_pdt"/>
</dbReference>
<name>A0A2S9K1S6_9BURK</name>
<evidence type="ECO:0000256" key="2">
    <source>
        <dbReference type="ARBA" id="ARBA00022475"/>
    </source>
</evidence>
<gene>
    <name evidence="8" type="ORF">C6P64_14615</name>
</gene>